<gene>
    <name evidence="2" type="ORF">BAUCODRAFT_499058</name>
</gene>
<dbReference type="RefSeq" id="XP_007677108.1">
    <property type="nucleotide sequence ID" value="XM_007678918.1"/>
</dbReference>
<evidence type="ECO:0000313" key="3">
    <source>
        <dbReference type="Proteomes" id="UP000011761"/>
    </source>
</evidence>
<dbReference type="STRING" id="717646.M2MGD5"/>
<accession>M2MGD5</accession>
<sequence>MSQKFVRSLDTQGKEVSQSLMPHQQNPPEGPPPNYPQQAHYDAGPAGADPRGFGNFGSPPPQQQYGPGPGPYQQGGPGPYGPPQQGYYQQQPMYYQQAPPQQGGYYGNRPSGGAGEGICAGILGALACCCCLDFLF</sequence>
<feature type="region of interest" description="Disordered" evidence="1">
    <location>
        <begin position="1"/>
        <end position="110"/>
    </location>
</feature>
<name>M2MGD5_BAUPA</name>
<dbReference type="eggNOG" id="ENOG502SFVX">
    <property type="taxonomic scope" value="Eukaryota"/>
</dbReference>
<dbReference type="HOGENOM" id="CLU_152050_1_0_1"/>
<reference evidence="2 3" key="1">
    <citation type="journal article" date="2012" name="PLoS Pathog.">
        <title>Diverse lifestyles and strategies of plant pathogenesis encoded in the genomes of eighteen Dothideomycetes fungi.</title>
        <authorList>
            <person name="Ohm R.A."/>
            <person name="Feau N."/>
            <person name="Henrissat B."/>
            <person name="Schoch C.L."/>
            <person name="Horwitz B.A."/>
            <person name="Barry K.W."/>
            <person name="Condon B.J."/>
            <person name="Copeland A.C."/>
            <person name="Dhillon B."/>
            <person name="Glaser F."/>
            <person name="Hesse C.N."/>
            <person name="Kosti I."/>
            <person name="LaButti K."/>
            <person name="Lindquist E.A."/>
            <person name="Lucas S."/>
            <person name="Salamov A.A."/>
            <person name="Bradshaw R.E."/>
            <person name="Ciuffetti L."/>
            <person name="Hamelin R.C."/>
            <person name="Kema G.H.J."/>
            <person name="Lawrence C."/>
            <person name="Scott J.A."/>
            <person name="Spatafora J.W."/>
            <person name="Turgeon B.G."/>
            <person name="de Wit P.J.G.M."/>
            <person name="Zhong S."/>
            <person name="Goodwin S.B."/>
            <person name="Grigoriev I.V."/>
        </authorList>
    </citation>
    <scope>NUCLEOTIDE SEQUENCE [LARGE SCALE GENOMIC DNA]</scope>
    <source>
        <strain evidence="2 3">UAMH 10762</strain>
    </source>
</reference>
<feature type="compositionally biased region" description="Low complexity" evidence="1">
    <location>
        <begin position="63"/>
        <end position="72"/>
    </location>
</feature>
<organism evidence="2 3">
    <name type="scientific">Baudoinia panamericana (strain UAMH 10762)</name>
    <name type="common">Angels' share fungus</name>
    <name type="synonym">Baudoinia compniacensis (strain UAMH 10762)</name>
    <dbReference type="NCBI Taxonomy" id="717646"/>
    <lineage>
        <taxon>Eukaryota</taxon>
        <taxon>Fungi</taxon>
        <taxon>Dikarya</taxon>
        <taxon>Ascomycota</taxon>
        <taxon>Pezizomycotina</taxon>
        <taxon>Dothideomycetes</taxon>
        <taxon>Dothideomycetidae</taxon>
        <taxon>Mycosphaerellales</taxon>
        <taxon>Teratosphaeriaceae</taxon>
        <taxon>Baudoinia</taxon>
    </lineage>
</organism>
<dbReference type="KEGG" id="bcom:BAUCODRAFT_499058"/>
<keyword evidence="3" id="KW-1185">Reference proteome</keyword>
<dbReference type="GeneID" id="19114930"/>
<dbReference type="AlphaFoldDB" id="M2MGD5"/>
<feature type="compositionally biased region" description="Low complexity" evidence="1">
    <location>
        <begin position="83"/>
        <end position="103"/>
    </location>
</feature>
<dbReference type="Proteomes" id="UP000011761">
    <property type="component" value="Unassembled WGS sequence"/>
</dbReference>
<evidence type="ECO:0000256" key="1">
    <source>
        <dbReference type="SAM" id="MobiDB-lite"/>
    </source>
</evidence>
<dbReference type="OMA" id="YQPGPQM"/>
<proteinExistence type="predicted"/>
<feature type="compositionally biased region" description="Polar residues" evidence="1">
    <location>
        <begin position="1"/>
        <end position="21"/>
    </location>
</feature>
<dbReference type="EMBL" id="KB445556">
    <property type="protein sequence ID" value="EMC95691.1"/>
    <property type="molecule type" value="Genomic_DNA"/>
</dbReference>
<protein>
    <submittedName>
        <fullName evidence="2">Uncharacterized protein</fullName>
    </submittedName>
</protein>
<evidence type="ECO:0000313" key="2">
    <source>
        <dbReference type="EMBL" id="EMC95691.1"/>
    </source>
</evidence>